<keyword evidence="3" id="KW-1185">Reference proteome</keyword>
<dbReference type="RefSeq" id="WP_323305337.1">
    <property type="nucleotide sequence ID" value="NZ_JAYGHX010000004.1"/>
</dbReference>
<name>A0ABU5RU60_9CYAN</name>
<dbReference type="Pfam" id="PF04326">
    <property type="entry name" value="SLFN_AlbA_2"/>
    <property type="match status" value="1"/>
</dbReference>
<dbReference type="EMBL" id="JAYGHX010000004">
    <property type="protein sequence ID" value="MEA5391296.1"/>
    <property type="molecule type" value="Genomic_DNA"/>
</dbReference>
<dbReference type="InterPro" id="IPR038461">
    <property type="entry name" value="Schlafen_AlbA_2_dom_sf"/>
</dbReference>
<sequence length="115" mass="12251">MNLKELTKEVALGEDSTRQFKADVNIGDSQPLEMTAPANTHGGTIFIGVSDNGATPGLSQQDVARINQHLSNASRQLVRSPLAVQTGNLALDNGRIFSCEPCQRESTSPISTRTG</sequence>
<evidence type="ECO:0000313" key="2">
    <source>
        <dbReference type="EMBL" id="MEA5391296.1"/>
    </source>
</evidence>
<keyword evidence="2" id="KW-0547">Nucleotide-binding</keyword>
<proteinExistence type="predicted"/>
<comment type="caution">
    <text evidence="2">The sequence shown here is derived from an EMBL/GenBank/DDBJ whole genome shotgun (WGS) entry which is preliminary data.</text>
</comment>
<accession>A0ABU5RU60</accession>
<evidence type="ECO:0000259" key="1">
    <source>
        <dbReference type="Pfam" id="PF04326"/>
    </source>
</evidence>
<evidence type="ECO:0000313" key="3">
    <source>
        <dbReference type="Proteomes" id="UP001304461"/>
    </source>
</evidence>
<dbReference type="InterPro" id="IPR007421">
    <property type="entry name" value="Schlafen_AlbA_2_dom"/>
</dbReference>
<reference evidence="2 3" key="1">
    <citation type="submission" date="2023-12" db="EMBL/GenBank/DDBJ databases">
        <title>Baltic Sea Cyanobacteria.</title>
        <authorList>
            <person name="Delbaje E."/>
            <person name="Fewer D.P."/>
            <person name="Shishido T.K."/>
        </authorList>
    </citation>
    <scope>NUCLEOTIDE SEQUENCE [LARGE SCALE GENOMIC DNA]</scope>
    <source>
        <strain evidence="2 3">UHCC 0139</strain>
    </source>
</reference>
<feature type="domain" description="Schlafen AlbA-2" evidence="1">
    <location>
        <begin position="14"/>
        <end position="98"/>
    </location>
</feature>
<organism evidence="2 3">
    <name type="scientific">Cyanobium gracile UHCC 0139</name>
    <dbReference type="NCBI Taxonomy" id="3110308"/>
    <lineage>
        <taxon>Bacteria</taxon>
        <taxon>Bacillati</taxon>
        <taxon>Cyanobacteriota</taxon>
        <taxon>Cyanophyceae</taxon>
        <taxon>Synechococcales</taxon>
        <taxon>Prochlorococcaceae</taxon>
        <taxon>Cyanobium</taxon>
    </lineage>
</organism>
<keyword evidence="2" id="KW-0067">ATP-binding</keyword>
<dbReference type="GO" id="GO:0005524">
    <property type="term" value="F:ATP binding"/>
    <property type="evidence" value="ECO:0007669"/>
    <property type="project" value="UniProtKB-KW"/>
</dbReference>
<dbReference type="Gene3D" id="3.30.950.30">
    <property type="entry name" value="Schlafen, AAA domain"/>
    <property type="match status" value="1"/>
</dbReference>
<gene>
    <name evidence="2" type="ORF">VB738_08490</name>
</gene>
<dbReference type="Proteomes" id="UP001304461">
    <property type="component" value="Unassembled WGS sequence"/>
</dbReference>
<protein>
    <submittedName>
        <fullName evidence="2">ATP-binding protein</fullName>
    </submittedName>
</protein>